<feature type="compositionally biased region" description="Low complexity" evidence="1">
    <location>
        <begin position="39"/>
        <end position="53"/>
    </location>
</feature>
<feature type="compositionally biased region" description="Polar residues" evidence="1">
    <location>
        <begin position="124"/>
        <end position="138"/>
    </location>
</feature>
<name>A0A0D7A111_9AGAR</name>
<keyword evidence="3" id="KW-1185">Reference proteome</keyword>
<feature type="region of interest" description="Disordered" evidence="1">
    <location>
        <begin position="39"/>
        <end position="62"/>
    </location>
</feature>
<dbReference type="Proteomes" id="UP000054144">
    <property type="component" value="Unassembled WGS sequence"/>
</dbReference>
<evidence type="ECO:0000256" key="1">
    <source>
        <dbReference type="SAM" id="MobiDB-lite"/>
    </source>
</evidence>
<dbReference type="AlphaFoldDB" id="A0A0D7A111"/>
<evidence type="ECO:0000313" key="3">
    <source>
        <dbReference type="Proteomes" id="UP000054144"/>
    </source>
</evidence>
<organism evidence="2 3">
    <name type="scientific">Fistulina hepatica ATCC 64428</name>
    <dbReference type="NCBI Taxonomy" id="1128425"/>
    <lineage>
        <taxon>Eukaryota</taxon>
        <taxon>Fungi</taxon>
        <taxon>Dikarya</taxon>
        <taxon>Basidiomycota</taxon>
        <taxon>Agaricomycotina</taxon>
        <taxon>Agaricomycetes</taxon>
        <taxon>Agaricomycetidae</taxon>
        <taxon>Agaricales</taxon>
        <taxon>Fistulinaceae</taxon>
        <taxon>Fistulina</taxon>
    </lineage>
</organism>
<reference evidence="2 3" key="1">
    <citation type="journal article" date="2015" name="Fungal Genet. Biol.">
        <title>Evolution of novel wood decay mechanisms in Agaricales revealed by the genome sequences of Fistulina hepatica and Cylindrobasidium torrendii.</title>
        <authorList>
            <person name="Floudas D."/>
            <person name="Held B.W."/>
            <person name="Riley R."/>
            <person name="Nagy L.G."/>
            <person name="Koehler G."/>
            <person name="Ransdell A.S."/>
            <person name="Younus H."/>
            <person name="Chow J."/>
            <person name="Chiniquy J."/>
            <person name="Lipzen A."/>
            <person name="Tritt A."/>
            <person name="Sun H."/>
            <person name="Haridas S."/>
            <person name="LaButti K."/>
            <person name="Ohm R.A."/>
            <person name="Kues U."/>
            <person name="Blanchette R.A."/>
            <person name="Grigoriev I.V."/>
            <person name="Minto R.E."/>
            <person name="Hibbett D.S."/>
        </authorList>
    </citation>
    <scope>NUCLEOTIDE SEQUENCE [LARGE SCALE GENOMIC DNA]</scope>
    <source>
        <strain evidence="2 3">ATCC 64428</strain>
    </source>
</reference>
<accession>A0A0D7A111</accession>
<protein>
    <submittedName>
        <fullName evidence="2">Uncharacterized protein</fullName>
    </submittedName>
</protein>
<dbReference type="EMBL" id="KN882092">
    <property type="protein sequence ID" value="KIY44410.1"/>
    <property type="molecule type" value="Genomic_DNA"/>
</dbReference>
<feature type="region of interest" description="Disordered" evidence="1">
    <location>
        <begin position="119"/>
        <end position="138"/>
    </location>
</feature>
<evidence type="ECO:0000313" key="2">
    <source>
        <dbReference type="EMBL" id="KIY44410.1"/>
    </source>
</evidence>
<proteinExistence type="predicted"/>
<sequence length="138" mass="14347">MHTEVAVDDDACSAPEVAPATTASIAVPVILGTAVPAAAGTAASPPGAVPTTGRHAKPGKKMKLSTRARTLFKSDFAANNPHIHTKGRLSLAEELKIHLEHSILVSAVEVQLWETRASNVEGAQAQSQDPYSSKTSTT</sequence>
<gene>
    <name evidence="2" type="ORF">FISHEDRAFT_77607</name>
</gene>